<feature type="domain" description="Thioesterase" evidence="1">
    <location>
        <begin position="182"/>
        <end position="256"/>
    </location>
</feature>
<sequence>MSSIAIKRTPAALLVRNTHHSSSRYLSTTRRCQYQEQNTTPPPRPKRHPFATLAVSSAIALGAYTFGSIYPPTPLSILFPRPAPAPPNPDSPEAQAYTERLEAELQTLPALQEHRLRADAKDWYEVRPYQNFPEERRVNNLTAGALRGPGKLALPPLVRAKRDESESVIFIHLGRGLCGHDGIVHGGLLATLLDETLARTAISNLPEKVGVTAKLGLNYRAPTRADQWVVIKINLLETKGRKAMVSGRIENLNGTLLVEATATFVQPRYAKLLQTAQLRQAMGEAPKSDEPVLLADGENIGKLGMHVEQK</sequence>
<dbReference type="PANTHER" id="PTHR47260:SF1">
    <property type="entry name" value="UPF0644 PROTEIN PB2B4.06"/>
    <property type="match status" value="1"/>
</dbReference>
<dbReference type="PANTHER" id="PTHR47260">
    <property type="entry name" value="UPF0644 PROTEIN PB2B4.06"/>
    <property type="match status" value="1"/>
</dbReference>
<evidence type="ECO:0000313" key="2">
    <source>
        <dbReference type="EMBL" id="TFK33789.1"/>
    </source>
</evidence>
<keyword evidence="3" id="KW-1185">Reference proteome</keyword>
<dbReference type="AlphaFoldDB" id="A0A5C3LKZ5"/>
<dbReference type="Gene3D" id="3.10.129.10">
    <property type="entry name" value="Hotdog Thioesterase"/>
    <property type="match status" value="1"/>
</dbReference>
<dbReference type="SUPFAM" id="SSF54637">
    <property type="entry name" value="Thioesterase/thiol ester dehydrase-isomerase"/>
    <property type="match status" value="1"/>
</dbReference>
<name>A0A5C3LKZ5_9AGAR</name>
<proteinExistence type="predicted"/>
<organism evidence="2 3">
    <name type="scientific">Crucibulum laeve</name>
    <dbReference type="NCBI Taxonomy" id="68775"/>
    <lineage>
        <taxon>Eukaryota</taxon>
        <taxon>Fungi</taxon>
        <taxon>Dikarya</taxon>
        <taxon>Basidiomycota</taxon>
        <taxon>Agaricomycotina</taxon>
        <taxon>Agaricomycetes</taxon>
        <taxon>Agaricomycetidae</taxon>
        <taxon>Agaricales</taxon>
        <taxon>Agaricineae</taxon>
        <taxon>Nidulariaceae</taxon>
        <taxon>Crucibulum</taxon>
    </lineage>
</organism>
<dbReference type="EMBL" id="ML213641">
    <property type="protein sequence ID" value="TFK33789.1"/>
    <property type="molecule type" value="Genomic_DNA"/>
</dbReference>
<dbReference type="InterPro" id="IPR006683">
    <property type="entry name" value="Thioestr_dom"/>
</dbReference>
<evidence type="ECO:0000313" key="3">
    <source>
        <dbReference type="Proteomes" id="UP000308652"/>
    </source>
</evidence>
<accession>A0A5C3LKZ5</accession>
<reference evidence="2 3" key="1">
    <citation type="journal article" date="2019" name="Nat. Ecol. Evol.">
        <title>Megaphylogeny resolves global patterns of mushroom evolution.</title>
        <authorList>
            <person name="Varga T."/>
            <person name="Krizsan K."/>
            <person name="Foldi C."/>
            <person name="Dima B."/>
            <person name="Sanchez-Garcia M."/>
            <person name="Sanchez-Ramirez S."/>
            <person name="Szollosi G.J."/>
            <person name="Szarkandi J.G."/>
            <person name="Papp V."/>
            <person name="Albert L."/>
            <person name="Andreopoulos W."/>
            <person name="Angelini C."/>
            <person name="Antonin V."/>
            <person name="Barry K.W."/>
            <person name="Bougher N.L."/>
            <person name="Buchanan P."/>
            <person name="Buyck B."/>
            <person name="Bense V."/>
            <person name="Catcheside P."/>
            <person name="Chovatia M."/>
            <person name="Cooper J."/>
            <person name="Damon W."/>
            <person name="Desjardin D."/>
            <person name="Finy P."/>
            <person name="Geml J."/>
            <person name="Haridas S."/>
            <person name="Hughes K."/>
            <person name="Justo A."/>
            <person name="Karasinski D."/>
            <person name="Kautmanova I."/>
            <person name="Kiss B."/>
            <person name="Kocsube S."/>
            <person name="Kotiranta H."/>
            <person name="LaButti K.M."/>
            <person name="Lechner B.E."/>
            <person name="Liimatainen K."/>
            <person name="Lipzen A."/>
            <person name="Lukacs Z."/>
            <person name="Mihaltcheva S."/>
            <person name="Morgado L.N."/>
            <person name="Niskanen T."/>
            <person name="Noordeloos M.E."/>
            <person name="Ohm R.A."/>
            <person name="Ortiz-Santana B."/>
            <person name="Ovrebo C."/>
            <person name="Racz N."/>
            <person name="Riley R."/>
            <person name="Savchenko A."/>
            <person name="Shiryaev A."/>
            <person name="Soop K."/>
            <person name="Spirin V."/>
            <person name="Szebenyi C."/>
            <person name="Tomsovsky M."/>
            <person name="Tulloss R.E."/>
            <person name="Uehling J."/>
            <person name="Grigoriev I.V."/>
            <person name="Vagvolgyi C."/>
            <person name="Papp T."/>
            <person name="Martin F.M."/>
            <person name="Miettinen O."/>
            <person name="Hibbett D.S."/>
            <person name="Nagy L.G."/>
        </authorList>
    </citation>
    <scope>NUCLEOTIDE SEQUENCE [LARGE SCALE GENOMIC DNA]</scope>
    <source>
        <strain evidence="2 3">CBS 166.37</strain>
    </source>
</reference>
<dbReference type="InterPro" id="IPR052061">
    <property type="entry name" value="PTE-AB_protein"/>
</dbReference>
<protein>
    <submittedName>
        <fullName evidence="2">HotDog domain-containing protein</fullName>
    </submittedName>
</protein>
<dbReference type="CDD" id="cd03443">
    <property type="entry name" value="PaaI_thioesterase"/>
    <property type="match status" value="1"/>
</dbReference>
<dbReference type="InterPro" id="IPR029069">
    <property type="entry name" value="HotDog_dom_sf"/>
</dbReference>
<dbReference type="STRING" id="68775.A0A5C3LKZ5"/>
<dbReference type="OrthoDB" id="506431at2759"/>
<dbReference type="Pfam" id="PF03061">
    <property type="entry name" value="4HBT"/>
    <property type="match status" value="1"/>
</dbReference>
<gene>
    <name evidence="2" type="ORF">BDQ12DRAFT_738550</name>
</gene>
<evidence type="ECO:0000259" key="1">
    <source>
        <dbReference type="Pfam" id="PF03061"/>
    </source>
</evidence>
<dbReference type="Proteomes" id="UP000308652">
    <property type="component" value="Unassembled WGS sequence"/>
</dbReference>